<proteinExistence type="predicted"/>
<evidence type="ECO:0000313" key="3">
    <source>
        <dbReference type="Proteomes" id="UP000632289"/>
    </source>
</evidence>
<feature type="signal peptide" evidence="1">
    <location>
        <begin position="1"/>
        <end position="26"/>
    </location>
</feature>
<reference evidence="2" key="1">
    <citation type="submission" date="2020-09" db="EMBL/GenBank/DDBJ databases">
        <title>Secondary metabolite and genome analysis of marine Streptomyces chumphonensis KK1-2T.</title>
        <authorList>
            <person name="Phongsopitanun W."/>
            <person name="Kanchanasin P."/>
            <person name="Pittayakhajonwut P."/>
            <person name="Suwanborirux K."/>
            <person name="Tanasupawat S."/>
        </authorList>
    </citation>
    <scope>NUCLEOTIDE SEQUENCE</scope>
    <source>
        <strain evidence="2">KK1-2</strain>
    </source>
</reference>
<dbReference type="AlphaFoldDB" id="A0A927F5J8"/>
<organism evidence="2 3">
    <name type="scientific">Streptomyces chumphonensis</name>
    <dbReference type="NCBI Taxonomy" id="1214925"/>
    <lineage>
        <taxon>Bacteria</taxon>
        <taxon>Bacillati</taxon>
        <taxon>Actinomycetota</taxon>
        <taxon>Actinomycetes</taxon>
        <taxon>Kitasatosporales</taxon>
        <taxon>Streptomycetaceae</taxon>
        <taxon>Streptomyces</taxon>
    </lineage>
</organism>
<protein>
    <recommendedName>
        <fullName evidence="4">Lipoprotein</fullName>
    </recommendedName>
</protein>
<name>A0A927F5J8_9ACTN</name>
<gene>
    <name evidence="2" type="ORF">IF129_24840</name>
</gene>
<dbReference type="EMBL" id="JACXYU010000020">
    <property type="protein sequence ID" value="MBD3934777.1"/>
    <property type="molecule type" value="Genomic_DNA"/>
</dbReference>
<evidence type="ECO:0000313" key="2">
    <source>
        <dbReference type="EMBL" id="MBD3934777.1"/>
    </source>
</evidence>
<keyword evidence="1" id="KW-0732">Signal</keyword>
<feature type="chain" id="PRO_5038406458" description="Lipoprotein" evidence="1">
    <location>
        <begin position="27"/>
        <end position="237"/>
    </location>
</feature>
<sequence>MTVALRRAHTSLALTAALLAALTACGGSQDRTPDDAGPTGGDPASQALIEKVNEAMRTTTFHSSGTTTAFAEGDQETTWDPDKGLRTVASGTYTGEMYCKDGVNYLSSGLLAASLGQSGRQLDVPEALADKFVYTDTGRQCTAMFSIDPSGRLTPDQDTEVDGRPTKAVTVEGAGGSDVYQVAASGTPYILQLVSDRGGRTSTTTFDAFGEPTDITMPPDSLLVPLEDFQKQATPAE</sequence>
<dbReference type="Proteomes" id="UP000632289">
    <property type="component" value="Unassembled WGS sequence"/>
</dbReference>
<dbReference type="RefSeq" id="WP_191212075.1">
    <property type="nucleotide sequence ID" value="NZ_BAABKL010000001.1"/>
</dbReference>
<evidence type="ECO:0000256" key="1">
    <source>
        <dbReference type="SAM" id="SignalP"/>
    </source>
</evidence>
<comment type="caution">
    <text evidence="2">The sequence shown here is derived from an EMBL/GenBank/DDBJ whole genome shotgun (WGS) entry which is preliminary data.</text>
</comment>
<dbReference type="PROSITE" id="PS51257">
    <property type="entry name" value="PROKAR_LIPOPROTEIN"/>
    <property type="match status" value="1"/>
</dbReference>
<evidence type="ECO:0008006" key="4">
    <source>
        <dbReference type="Google" id="ProtNLM"/>
    </source>
</evidence>
<keyword evidence="3" id="KW-1185">Reference proteome</keyword>
<accession>A0A927F5J8</accession>